<feature type="compositionally biased region" description="Low complexity" evidence="7">
    <location>
        <begin position="118"/>
        <end position="143"/>
    </location>
</feature>
<dbReference type="SMART" id="SM00521">
    <property type="entry name" value="CBF"/>
    <property type="match status" value="1"/>
</dbReference>
<comment type="similarity">
    <text evidence="6">Belongs to the NFYA/HAP2 subunit family.</text>
</comment>
<dbReference type="GO" id="GO:0003700">
    <property type="term" value="F:DNA-binding transcription factor activity"/>
    <property type="evidence" value="ECO:0007669"/>
    <property type="project" value="UniProtKB-UniRule"/>
</dbReference>
<evidence type="ECO:0000256" key="1">
    <source>
        <dbReference type="ARBA" id="ARBA00004123"/>
    </source>
</evidence>
<feature type="region of interest" description="Disordered" evidence="7">
    <location>
        <begin position="49"/>
        <end position="73"/>
    </location>
</feature>
<dbReference type="InterPro" id="IPR001289">
    <property type="entry name" value="NFYA"/>
</dbReference>
<feature type="compositionally biased region" description="Low complexity" evidence="7">
    <location>
        <begin position="252"/>
        <end position="277"/>
    </location>
</feature>
<feature type="compositionally biased region" description="Low complexity" evidence="7">
    <location>
        <begin position="51"/>
        <end position="63"/>
    </location>
</feature>
<evidence type="ECO:0000256" key="4">
    <source>
        <dbReference type="ARBA" id="ARBA00023163"/>
    </source>
</evidence>
<keyword evidence="3 6" id="KW-0238">DNA-binding</keyword>
<feature type="region of interest" description="Disordered" evidence="7">
    <location>
        <begin position="221"/>
        <end position="287"/>
    </location>
</feature>
<evidence type="ECO:0000256" key="7">
    <source>
        <dbReference type="SAM" id="MobiDB-lite"/>
    </source>
</evidence>
<evidence type="ECO:0000313" key="8">
    <source>
        <dbReference type="EMBL" id="SPO44009.1"/>
    </source>
</evidence>
<proteinExistence type="inferred from homology"/>
<keyword evidence="2 6" id="KW-0805">Transcription regulation</keyword>
<sequence>MTPRDPVYPASNSALDDFPVHAYTNSHSHASASASPHVMQSYSHLYEPINHSSASTSPHPSSPGGINIPYAGSPSSTSIPHNLSSFGAFYIQHPAATTPTQPNHASGSTHHHHHHLDSYASSANTPHQHLSPSADHHSSSSASVAAFSNSGRLSWANSPADSYHGVPSNATTHSSGAESHSSFANHKYPWDLNSTSLRSDAPPHIGSPYSASDLLHPATASALGLDDDSGSGGNVRPRARKRTRAEEEPRSRLSSSSRSRTRPRIPSALSNANSPASDFHHSISSYHPDPEDTDITAWINAGDAEDFGASHVGAADHSRLWSSFGPGITTDVGHASPYHGSASASALPASLSNSRAQSVVGSDEFGYPASSALHAGPSNLGLVSVHGDVPTAEAQTEGAADEEPAEDEPLYVNAKQYQRILKRRATRARIEEQRKKEFLAHMHAREKAGKEDGLDEEGKKPYLHESRHRHAVRRPRGPGGRFLTKAEMAAAAT</sequence>
<dbReference type="PROSITE" id="PS51152">
    <property type="entry name" value="NFYA_HAP2_2"/>
    <property type="match status" value="1"/>
</dbReference>
<comment type="caution">
    <text evidence="8">The sequence shown here is derived from an EMBL/GenBank/DDBJ whole genome shotgun (WGS) entry which is preliminary data.</text>
</comment>
<comment type="function">
    <text evidence="6">Component of the sequence-specific heterotrimeric transcription factor (NF-Y) which specifically recognizes a 5'-CCAAT-3' box motif found in the promoters of its target genes.</text>
</comment>
<evidence type="ECO:0000313" key="9">
    <source>
        <dbReference type="Proteomes" id="UP000325008"/>
    </source>
</evidence>
<accession>A0A5C3FKR2</accession>
<organism evidence="8 9">
    <name type="scientific">Pseudozyma antarctica</name>
    <name type="common">Yeast</name>
    <name type="synonym">Candida antarctica</name>
    <dbReference type="NCBI Taxonomy" id="84753"/>
    <lineage>
        <taxon>Eukaryota</taxon>
        <taxon>Fungi</taxon>
        <taxon>Dikarya</taxon>
        <taxon>Basidiomycota</taxon>
        <taxon>Ustilaginomycotina</taxon>
        <taxon>Ustilaginomycetes</taxon>
        <taxon>Ustilaginales</taxon>
        <taxon>Ustilaginaceae</taxon>
        <taxon>Moesziomyces</taxon>
    </lineage>
</organism>
<dbReference type="AlphaFoldDB" id="A0A5C3FKR2"/>
<dbReference type="Pfam" id="PF02045">
    <property type="entry name" value="CBFB_NFYA"/>
    <property type="match status" value="1"/>
</dbReference>
<dbReference type="GO" id="GO:0005634">
    <property type="term" value="C:nucleus"/>
    <property type="evidence" value="ECO:0007669"/>
    <property type="project" value="UniProtKB-SubCell"/>
</dbReference>
<feature type="region of interest" description="Disordered" evidence="7">
    <location>
        <begin position="441"/>
        <end position="493"/>
    </location>
</feature>
<gene>
    <name evidence="8" type="ORF">PSANT_01694</name>
</gene>
<feature type="compositionally biased region" description="Polar residues" evidence="7">
    <location>
        <begin position="168"/>
        <end position="182"/>
    </location>
</feature>
<evidence type="ECO:0000256" key="2">
    <source>
        <dbReference type="ARBA" id="ARBA00023015"/>
    </source>
</evidence>
<name>A0A5C3FKR2_PSEA2</name>
<feature type="compositionally biased region" description="Basic and acidic residues" evidence="7">
    <location>
        <begin position="441"/>
        <end position="465"/>
    </location>
</feature>
<reference evidence="8" key="1">
    <citation type="submission" date="2018-03" db="EMBL/GenBank/DDBJ databases">
        <authorList>
            <person name="Guldener U."/>
        </authorList>
    </citation>
    <scope>NUCLEOTIDE SEQUENCE [LARGE SCALE GENOMIC DNA]</scope>
    <source>
        <strain evidence="8">ATCC34888</strain>
    </source>
</reference>
<evidence type="ECO:0000256" key="6">
    <source>
        <dbReference type="RuleBase" id="RU367155"/>
    </source>
</evidence>
<keyword evidence="5 6" id="KW-0539">Nucleus</keyword>
<protein>
    <recommendedName>
        <fullName evidence="6">Transcriptional activator HAP2</fullName>
    </recommendedName>
</protein>
<keyword evidence="4 6" id="KW-0804">Transcription</keyword>
<comment type="subcellular location">
    <subcellularLocation>
        <location evidence="1 6">Nucleus</location>
    </subcellularLocation>
</comment>
<evidence type="ECO:0000256" key="5">
    <source>
        <dbReference type="ARBA" id="ARBA00023242"/>
    </source>
</evidence>
<dbReference type="Proteomes" id="UP000325008">
    <property type="component" value="Unassembled WGS sequence"/>
</dbReference>
<comment type="subunit">
    <text evidence="6">Heterotrimer.</text>
</comment>
<dbReference type="GO" id="GO:0003677">
    <property type="term" value="F:DNA binding"/>
    <property type="evidence" value="ECO:0007669"/>
    <property type="project" value="UniProtKB-KW"/>
</dbReference>
<dbReference type="Gene3D" id="6.10.250.2430">
    <property type="match status" value="1"/>
</dbReference>
<keyword evidence="9" id="KW-1185">Reference proteome</keyword>
<dbReference type="EMBL" id="OOIQ01000003">
    <property type="protein sequence ID" value="SPO44009.1"/>
    <property type="molecule type" value="Genomic_DNA"/>
</dbReference>
<feature type="region of interest" description="Disordered" evidence="7">
    <location>
        <begin position="96"/>
        <end position="143"/>
    </location>
</feature>
<dbReference type="PANTHER" id="PTHR12632">
    <property type="entry name" value="TRANSCRIPTION FACTOR NF-Y ALPHA-RELATED"/>
    <property type="match status" value="1"/>
</dbReference>
<feature type="region of interest" description="Disordered" evidence="7">
    <location>
        <begin position="158"/>
        <end position="182"/>
    </location>
</feature>
<evidence type="ECO:0000256" key="3">
    <source>
        <dbReference type="ARBA" id="ARBA00023125"/>
    </source>
</evidence>
<dbReference type="OrthoDB" id="1097733at2759"/>
<feature type="compositionally biased region" description="Basic residues" evidence="7">
    <location>
        <begin position="466"/>
        <end position="476"/>
    </location>
</feature>
<dbReference type="RefSeq" id="XP_014658074.1">
    <property type="nucleotide sequence ID" value="XM_014802588.1"/>
</dbReference>